<dbReference type="Proteomes" id="UP000749040">
    <property type="component" value="Unassembled WGS sequence"/>
</dbReference>
<evidence type="ECO:0000313" key="2">
    <source>
        <dbReference type="Proteomes" id="UP000749040"/>
    </source>
</evidence>
<keyword evidence="2" id="KW-1185">Reference proteome</keyword>
<name>A0ABS2TNK6_9ACTN</name>
<gene>
    <name evidence="1" type="ORF">ITX44_08555</name>
</gene>
<dbReference type="RefSeq" id="WP_205356468.1">
    <property type="nucleotide sequence ID" value="NZ_JADKYB010000004.1"/>
</dbReference>
<protein>
    <submittedName>
        <fullName evidence="1">Uncharacterized protein</fullName>
    </submittedName>
</protein>
<organism evidence="1 2">
    <name type="scientific">Actinacidiphila acididurans</name>
    <dbReference type="NCBI Taxonomy" id="2784346"/>
    <lineage>
        <taxon>Bacteria</taxon>
        <taxon>Bacillati</taxon>
        <taxon>Actinomycetota</taxon>
        <taxon>Actinomycetes</taxon>
        <taxon>Kitasatosporales</taxon>
        <taxon>Streptomycetaceae</taxon>
        <taxon>Actinacidiphila</taxon>
    </lineage>
</organism>
<reference evidence="1 2" key="1">
    <citation type="submission" date="2021-01" db="EMBL/GenBank/DDBJ databases">
        <title>Streptomyces acididurans sp. nov., isolated from a peat swamp forest soil.</title>
        <authorList>
            <person name="Chantavorakit T."/>
            <person name="Duangmal K."/>
        </authorList>
    </citation>
    <scope>NUCLEOTIDE SEQUENCE [LARGE SCALE GENOMIC DNA]</scope>
    <source>
        <strain evidence="1 2">KK5PA1</strain>
    </source>
</reference>
<dbReference type="EMBL" id="JADKYB010000004">
    <property type="protein sequence ID" value="MBM9504586.1"/>
    <property type="molecule type" value="Genomic_DNA"/>
</dbReference>
<sequence>MSATDATEMPRGDSGPRYVRFQAELVLEVTDSAGLRAAALTRIAQDAYMPQEERIHAETAAGQDESEALAYLVDPAQLVTAVPGVELVQASWSCAHTEYDPGYRFPG</sequence>
<proteinExistence type="predicted"/>
<accession>A0ABS2TNK6</accession>
<evidence type="ECO:0000313" key="1">
    <source>
        <dbReference type="EMBL" id="MBM9504586.1"/>
    </source>
</evidence>
<comment type="caution">
    <text evidence="1">The sequence shown here is derived from an EMBL/GenBank/DDBJ whole genome shotgun (WGS) entry which is preliminary data.</text>
</comment>